<protein>
    <submittedName>
        <fullName evidence="1">Uncharacterized protein</fullName>
    </submittedName>
</protein>
<sequence length="31" mass="3480">MDKEFINSLPIKEINAIGEVVSKLASFDEKN</sequence>
<evidence type="ECO:0000313" key="2">
    <source>
        <dbReference type="Proteomes" id="UP000069632"/>
    </source>
</evidence>
<proteinExistence type="predicted"/>
<organism evidence="1 2">
    <name type="scientific">Campylobacter geochelonis</name>
    <dbReference type="NCBI Taxonomy" id="1780362"/>
    <lineage>
        <taxon>Bacteria</taxon>
        <taxon>Pseudomonadati</taxon>
        <taxon>Campylobacterota</taxon>
        <taxon>Epsilonproteobacteria</taxon>
        <taxon>Campylobacterales</taxon>
        <taxon>Campylobacteraceae</taxon>
        <taxon>Campylobacter</taxon>
    </lineage>
</organism>
<keyword evidence="2" id="KW-1185">Reference proteome</keyword>
<dbReference type="EMBL" id="FIZP01000001">
    <property type="protein sequence ID" value="CZE46234.1"/>
    <property type="molecule type" value="Genomic_DNA"/>
</dbReference>
<gene>
    <name evidence="1" type="ORF">ERS672216_00265</name>
</gene>
<name>A0A128EBT3_9BACT</name>
<evidence type="ECO:0000313" key="1">
    <source>
        <dbReference type="EMBL" id="CZE46234.1"/>
    </source>
</evidence>
<dbReference type="Proteomes" id="UP000069632">
    <property type="component" value="Unassembled WGS sequence"/>
</dbReference>
<dbReference type="AlphaFoldDB" id="A0A128EBT3"/>
<reference evidence="1 2" key="1">
    <citation type="submission" date="2016-02" db="EMBL/GenBank/DDBJ databases">
        <authorList>
            <consortium name="Pathogen Informatics"/>
        </authorList>
    </citation>
    <scope>NUCLEOTIDE SEQUENCE [LARGE SCALE GENOMIC DNA]</scope>
    <source>
        <strain evidence="1 2">RC20</strain>
    </source>
</reference>
<accession>A0A128EBT3</accession>